<accession>A0A0F9GN86</accession>
<proteinExistence type="predicted"/>
<organism evidence="1">
    <name type="scientific">marine sediment metagenome</name>
    <dbReference type="NCBI Taxonomy" id="412755"/>
    <lineage>
        <taxon>unclassified sequences</taxon>
        <taxon>metagenomes</taxon>
        <taxon>ecological metagenomes</taxon>
    </lineage>
</organism>
<dbReference type="EMBL" id="LAZR01017463">
    <property type="protein sequence ID" value="KKM00310.1"/>
    <property type="molecule type" value="Genomic_DNA"/>
</dbReference>
<protein>
    <submittedName>
        <fullName evidence="1">Uncharacterized protein</fullName>
    </submittedName>
</protein>
<reference evidence="1" key="1">
    <citation type="journal article" date="2015" name="Nature">
        <title>Complex archaea that bridge the gap between prokaryotes and eukaryotes.</title>
        <authorList>
            <person name="Spang A."/>
            <person name="Saw J.H."/>
            <person name="Jorgensen S.L."/>
            <person name="Zaremba-Niedzwiedzka K."/>
            <person name="Martijn J."/>
            <person name="Lind A.E."/>
            <person name="van Eijk R."/>
            <person name="Schleper C."/>
            <person name="Guy L."/>
            <person name="Ettema T.J."/>
        </authorList>
    </citation>
    <scope>NUCLEOTIDE SEQUENCE</scope>
</reference>
<sequence length="98" mass="10723">SIVGLVSPALLLEQLTCSGYVTPIRVEWRKTTRSSPVMTKLANITFADHAEPIDCLPNILSTVIGKHMLVSTLRTLTGLALQQERKRKRGEKGSAGNH</sequence>
<name>A0A0F9GN86_9ZZZZ</name>
<comment type="caution">
    <text evidence="1">The sequence shown here is derived from an EMBL/GenBank/DDBJ whole genome shotgun (WGS) entry which is preliminary data.</text>
</comment>
<feature type="non-terminal residue" evidence="1">
    <location>
        <position position="1"/>
    </location>
</feature>
<dbReference type="AlphaFoldDB" id="A0A0F9GN86"/>
<gene>
    <name evidence="1" type="ORF">LCGC14_1805750</name>
</gene>
<evidence type="ECO:0000313" key="1">
    <source>
        <dbReference type="EMBL" id="KKM00310.1"/>
    </source>
</evidence>